<dbReference type="PROSITE" id="PS50222">
    <property type="entry name" value="EF_HAND_2"/>
    <property type="match status" value="2"/>
</dbReference>
<dbReference type="OrthoDB" id="6399344at2"/>
<dbReference type="Proteomes" id="UP000320359">
    <property type="component" value="Unassembled WGS sequence"/>
</dbReference>
<dbReference type="PROSITE" id="PS00018">
    <property type="entry name" value="EF_HAND_1"/>
    <property type="match status" value="1"/>
</dbReference>
<dbReference type="InterPro" id="IPR018247">
    <property type="entry name" value="EF_Hand_1_Ca_BS"/>
</dbReference>
<name>A0A552X2W5_9GAMM</name>
<dbReference type="SUPFAM" id="SSF47473">
    <property type="entry name" value="EF-hand"/>
    <property type="match status" value="1"/>
</dbReference>
<proteinExistence type="predicted"/>
<dbReference type="EMBL" id="VJWL01000002">
    <property type="protein sequence ID" value="TRW48953.1"/>
    <property type="molecule type" value="Genomic_DNA"/>
</dbReference>
<evidence type="ECO:0000256" key="1">
    <source>
        <dbReference type="SAM" id="MobiDB-lite"/>
    </source>
</evidence>
<sequence>MKTLVSLLLVPTLALSAGLFVTSVQADEGKEKQVKKEKRIEIRREGPRGEGMPPGRMMWFEHLDDNAENIDPDELRERMRSSREARIREHFQDFDLDQSGKLTEAEMVEFMTNQAEERAKQLFRRLDTDGTGVISEDQFVERLSAMSEERRERVIIRRQEADERRAEAEQRRAEAMERMQQRTKAQEERRRERLERENNR</sequence>
<dbReference type="InterPro" id="IPR011992">
    <property type="entry name" value="EF-hand-dom_pair"/>
</dbReference>
<keyword evidence="2" id="KW-0732">Signal</keyword>
<evidence type="ECO:0000256" key="2">
    <source>
        <dbReference type="SAM" id="SignalP"/>
    </source>
</evidence>
<accession>A0A552X2W5</accession>
<dbReference type="Pfam" id="PF13499">
    <property type="entry name" value="EF-hand_7"/>
    <property type="match status" value="1"/>
</dbReference>
<feature type="region of interest" description="Disordered" evidence="1">
    <location>
        <begin position="157"/>
        <end position="200"/>
    </location>
</feature>
<reference evidence="4 5" key="1">
    <citation type="submission" date="2019-07" db="EMBL/GenBank/DDBJ databases">
        <authorList>
            <person name="Yang M."/>
            <person name="Zhao D."/>
            <person name="Xiang H."/>
        </authorList>
    </citation>
    <scope>NUCLEOTIDE SEQUENCE [LARGE SCALE GENOMIC DNA]</scope>
    <source>
        <strain evidence="4 5">IM1326</strain>
    </source>
</reference>
<comment type="caution">
    <text evidence="4">The sequence shown here is derived from an EMBL/GenBank/DDBJ whole genome shotgun (WGS) entry which is preliminary data.</text>
</comment>
<keyword evidence="5" id="KW-1185">Reference proteome</keyword>
<feature type="domain" description="EF-hand" evidence="3">
    <location>
        <begin position="118"/>
        <end position="149"/>
    </location>
</feature>
<gene>
    <name evidence="4" type="ORF">FM042_08205</name>
</gene>
<feature type="domain" description="EF-hand" evidence="3">
    <location>
        <begin position="82"/>
        <end position="117"/>
    </location>
</feature>
<evidence type="ECO:0000313" key="5">
    <source>
        <dbReference type="Proteomes" id="UP000320359"/>
    </source>
</evidence>
<dbReference type="GO" id="GO:0005509">
    <property type="term" value="F:calcium ion binding"/>
    <property type="evidence" value="ECO:0007669"/>
    <property type="project" value="InterPro"/>
</dbReference>
<dbReference type="Gene3D" id="1.10.238.10">
    <property type="entry name" value="EF-hand"/>
    <property type="match status" value="2"/>
</dbReference>
<dbReference type="RefSeq" id="WP_143235938.1">
    <property type="nucleotide sequence ID" value="NZ_VJWL01000002.1"/>
</dbReference>
<dbReference type="InterPro" id="IPR002048">
    <property type="entry name" value="EF_hand_dom"/>
</dbReference>
<evidence type="ECO:0000259" key="3">
    <source>
        <dbReference type="PROSITE" id="PS50222"/>
    </source>
</evidence>
<feature type="signal peptide" evidence="2">
    <location>
        <begin position="1"/>
        <end position="26"/>
    </location>
</feature>
<protein>
    <submittedName>
        <fullName evidence="4">EF-hand domain-containing protein</fullName>
    </submittedName>
</protein>
<dbReference type="SMART" id="SM00054">
    <property type="entry name" value="EFh"/>
    <property type="match status" value="2"/>
</dbReference>
<organism evidence="4 5">
    <name type="scientific">Aliidiomarina halalkaliphila</name>
    <dbReference type="NCBI Taxonomy" id="2593535"/>
    <lineage>
        <taxon>Bacteria</taxon>
        <taxon>Pseudomonadati</taxon>
        <taxon>Pseudomonadota</taxon>
        <taxon>Gammaproteobacteria</taxon>
        <taxon>Alteromonadales</taxon>
        <taxon>Idiomarinaceae</taxon>
        <taxon>Aliidiomarina</taxon>
    </lineage>
</organism>
<dbReference type="AlphaFoldDB" id="A0A552X2W5"/>
<evidence type="ECO:0000313" key="4">
    <source>
        <dbReference type="EMBL" id="TRW48953.1"/>
    </source>
</evidence>
<feature type="chain" id="PRO_5021838245" evidence="2">
    <location>
        <begin position="27"/>
        <end position="200"/>
    </location>
</feature>